<dbReference type="AlphaFoldDB" id="A0A6G1KYP6"/>
<feature type="chain" id="PRO_5026348631" description="Extracellular membrane protein CFEM domain-containing protein" evidence="1">
    <location>
        <begin position="23"/>
        <end position="115"/>
    </location>
</feature>
<evidence type="ECO:0000313" key="2">
    <source>
        <dbReference type="EMBL" id="KAF2765442.1"/>
    </source>
</evidence>
<name>A0A6G1KYP6_9PEZI</name>
<evidence type="ECO:0000313" key="3">
    <source>
        <dbReference type="Proteomes" id="UP000799436"/>
    </source>
</evidence>
<sequence length="115" mass="12428">MQLPAVHLFSAVALLLAPAVSAGCSADYLRYFCQCVEQTGMDKYAYQQSATQQACGTYSMDHDNAYGFDDNLDLCKSTKAGQPSQKICITEFHQGCPDGTSANCADQSNAFNIVH</sequence>
<gene>
    <name evidence="2" type="ORF">EJ03DRAFT_208896</name>
</gene>
<dbReference type="Proteomes" id="UP000799436">
    <property type="component" value="Unassembled WGS sequence"/>
</dbReference>
<reference evidence="2" key="1">
    <citation type="journal article" date="2020" name="Stud. Mycol.">
        <title>101 Dothideomycetes genomes: a test case for predicting lifestyles and emergence of pathogens.</title>
        <authorList>
            <person name="Haridas S."/>
            <person name="Albert R."/>
            <person name="Binder M."/>
            <person name="Bloem J."/>
            <person name="Labutti K."/>
            <person name="Salamov A."/>
            <person name="Andreopoulos B."/>
            <person name="Baker S."/>
            <person name="Barry K."/>
            <person name="Bills G."/>
            <person name="Bluhm B."/>
            <person name="Cannon C."/>
            <person name="Castanera R."/>
            <person name="Culley D."/>
            <person name="Daum C."/>
            <person name="Ezra D."/>
            <person name="Gonzalez J."/>
            <person name="Henrissat B."/>
            <person name="Kuo A."/>
            <person name="Liang C."/>
            <person name="Lipzen A."/>
            <person name="Lutzoni F."/>
            <person name="Magnuson J."/>
            <person name="Mondo S."/>
            <person name="Nolan M."/>
            <person name="Ohm R."/>
            <person name="Pangilinan J."/>
            <person name="Park H.-J."/>
            <person name="Ramirez L."/>
            <person name="Alfaro M."/>
            <person name="Sun H."/>
            <person name="Tritt A."/>
            <person name="Yoshinaga Y."/>
            <person name="Zwiers L.-H."/>
            <person name="Turgeon B."/>
            <person name="Goodwin S."/>
            <person name="Spatafora J."/>
            <person name="Crous P."/>
            <person name="Grigoriev I."/>
        </authorList>
    </citation>
    <scope>NUCLEOTIDE SEQUENCE</scope>
    <source>
        <strain evidence="2">CBS 116005</strain>
    </source>
</reference>
<protein>
    <recommendedName>
        <fullName evidence="4">Extracellular membrane protein CFEM domain-containing protein</fullName>
    </recommendedName>
</protein>
<evidence type="ECO:0000256" key="1">
    <source>
        <dbReference type="SAM" id="SignalP"/>
    </source>
</evidence>
<feature type="signal peptide" evidence="1">
    <location>
        <begin position="1"/>
        <end position="22"/>
    </location>
</feature>
<keyword evidence="3" id="KW-1185">Reference proteome</keyword>
<accession>A0A6G1KYP6</accession>
<dbReference type="EMBL" id="ML995892">
    <property type="protein sequence ID" value="KAF2765442.1"/>
    <property type="molecule type" value="Genomic_DNA"/>
</dbReference>
<proteinExistence type="predicted"/>
<dbReference type="OrthoDB" id="10381966at2759"/>
<evidence type="ECO:0008006" key="4">
    <source>
        <dbReference type="Google" id="ProtNLM"/>
    </source>
</evidence>
<keyword evidence="1" id="KW-0732">Signal</keyword>
<organism evidence="2 3">
    <name type="scientific">Teratosphaeria nubilosa</name>
    <dbReference type="NCBI Taxonomy" id="161662"/>
    <lineage>
        <taxon>Eukaryota</taxon>
        <taxon>Fungi</taxon>
        <taxon>Dikarya</taxon>
        <taxon>Ascomycota</taxon>
        <taxon>Pezizomycotina</taxon>
        <taxon>Dothideomycetes</taxon>
        <taxon>Dothideomycetidae</taxon>
        <taxon>Mycosphaerellales</taxon>
        <taxon>Teratosphaeriaceae</taxon>
        <taxon>Teratosphaeria</taxon>
    </lineage>
</organism>